<feature type="domain" description="Protein kinase" evidence="9">
    <location>
        <begin position="1"/>
        <end position="184"/>
    </location>
</feature>
<keyword evidence="5" id="KW-0418">Kinase</keyword>
<evidence type="ECO:0000256" key="7">
    <source>
        <dbReference type="SAM" id="MobiDB-lite"/>
    </source>
</evidence>
<keyword evidence="6" id="KW-0067">ATP-binding</keyword>
<keyword evidence="8" id="KW-0472">Membrane</keyword>
<dbReference type="CDD" id="cd14014">
    <property type="entry name" value="STKc_PknB_like"/>
    <property type="match status" value="1"/>
</dbReference>
<keyword evidence="2" id="KW-0723">Serine/threonine-protein kinase</keyword>
<feature type="transmembrane region" description="Helical" evidence="8">
    <location>
        <begin position="230"/>
        <end position="252"/>
    </location>
</feature>
<proteinExistence type="predicted"/>
<dbReference type="PROSITE" id="PS00108">
    <property type="entry name" value="PROTEIN_KINASE_ST"/>
    <property type="match status" value="1"/>
</dbReference>
<dbReference type="InterPro" id="IPR000719">
    <property type="entry name" value="Prot_kinase_dom"/>
</dbReference>
<accession>A0ABR9HK62</accession>
<evidence type="ECO:0000256" key="8">
    <source>
        <dbReference type="SAM" id="Phobius"/>
    </source>
</evidence>
<evidence type="ECO:0000259" key="9">
    <source>
        <dbReference type="PROSITE" id="PS50011"/>
    </source>
</evidence>
<name>A0ABR9HK62_9ACTN</name>
<dbReference type="Proteomes" id="UP000598217">
    <property type="component" value="Unassembled WGS sequence"/>
</dbReference>
<dbReference type="Pfam" id="PF00069">
    <property type="entry name" value="Pkinase"/>
    <property type="match status" value="1"/>
</dbReference>
<dbReference type="SMART" id="SM00220">
    <property type="entry name" value="S_TKc"/>
    <property type="match status" value="1"/>
</dbReference>
<keyword evidence="4" id="KW-0547">Nucleotide-binding</keyword>
<evidence type="ECO:0000256" key="6">
    <source>
        <dbReference type="ARBA" id="ARBA00022840"/>
    </source>
</evidence>
<evidence type="ECO:0000256" key="5">
    <source>
        <dbReference type="ARBA" id="ARBA00022777"/>
    </source>
</evidence>
<keyword evidence="11" id="KW-1185">Reference proteome</keyword>
<dbReference type="EMBL" id="JADBDY010000001">
    <property type="protein sequence ID" value="MBE1459410.1"/>
    <property type="molecule type" value="Genomic_DNA"/>
</dbReference>
<keyword evidence="8" id="KW-0812">Transmembrane</keyword>
<keyword evidence="8" id="KW-1133">Transmembrane helix</keyword>
<sequence length="434" mass="46466">MVMQLVRGRSLREEVAERGPLPVPEATRVAEALLEALGAAHARGIVHRDVKPGNVMLSEDGRVLLTDFGIATIAGEDEVTRDGARMGSAPYMAPERLRGQGPADPPSDLWALGATLYTVVEGRHPFRRGETGRTIAAVLSEPLPPPTRSGALAPLITALLERDPNRRPTAEAALAALRSGTAPLGPPAAPRGPSAGAVAAPAGPPGPHTGPTGPGSVPGAAGASDGRGRALLLAGAAAVALTLVTALGVYLLSPEELSVEYDRYSAETFLVDHPQGWEPRVHGDEPHQSSWGSVEFLPPEGAEEFPETLMSAGWYTSPEHEDAATESQEAWEEAMDELDVTDRSQRSLDPEDYIDVPKSWDAVMFEDTYRGFDNTALELGWDEDPERFSTVLQIHVGGTEGTTAYWIAWYGPQSELRAYDTVIRDTFNSFTPRE</sequence>
<gene>
    <name evidence="10" type="ORF">H4W79_003624</name>
</gene>
<dbReference type="Gene3D" id="1.10.510.10">
    <property type="entry name" value="Transferase(Phosphotransferase) domain 1"/>
    <property type="match status" value="1"/>
</dbReference>
<dbReference type="PANTHER" id="PTHR43289">
    <property type="entry name" value="MITOGEN-ACTIVATED PROTEIN KINASE KINASE KINASE 20-RELATED"/>
    <property type="match status" value="1"/>
</dbReference>
<evidence type="ECO:0000313" key="10">
    <source>
        <dbReference type="EMBL" id="MBE1459410.1"/>
    </source>
</evidence>
<feature type="compositionally biased region" description="Low complexity" evidence="7">
    <location>
        <begin position="209"/>
        <end position="224"/>
    </location>
</feature>
<evidence type="ECO:0000313" key="11">
    <source>
        <dbReference type="Proteomes" id="UP000598217"/>
    </source>
</evidence>
<comment type="caution">
    <text evidence="10">The sequence shown here is derived from an EMBL/GenBank/DDBJ whole genome shotgun (WGS) entry which is preliminary data.</text>
</comment>
<feature type="region of interest" description="Disordered" evidence="7">
    <location>
        <begin position="181"/>
        <end position="224"/>
    </location>
</feature>
<protein>
    <recommendedName>
        <fullName evidence="1">non-specific serine/threonine protein kinase</fullName>
        <ecNumber evidence="1">2.7.11.1</ecNumber>
    </recommendedName>
</protein>
<evidence type="ECO:0000256" key="4">
    <source>
        <dbReference type="ARBA" id="ARBA00022741"/>
    </source>
</evidence>
<evidence type="ECO:0000256" key="3">
    <source>
        <dbReference type="ARBA" id="ARBA00022679"/>
    </source>
</evidence>
<dbReference type="PROSITE" id="PS50011">
    <property type="entry name" value="PROTEIN_KINASE_DOM"/>
    <property type="match status" value="1"/>
</dbReference>
<reference evidence="10 11" key="1">
    <citation type="submission" date="2020-10" db="EMBL/GenBank/DDBJ databases">
        <title>Sequencing the genomes of 1000 actinobacteria strains.</title>
        <authorList>
            <person name="Klenk H.-P."/>
        </authorList>
    </citation>
    <scope>NUCLEOTIDE SEQUENCE [LARGE SCALE GENOMIC DNA]</scope>
    <source>
        <strain evidence="10 11">DSM 45157</strain>
    </source>
</reference>
<evidence type="ECO:0000256" key="1">
    <source>
        <dbReference type="ARBA" id="ARBA00012513"/>
    </source>
</evidence>
<dbReference type="PANTHER" id="PTHR43289:SF6">
    <property type="entry name" value="SERINE_THREONINE-PROTEIN KINASE NEKL-3"/>
    <property type="match status" value="1"/>
</dbReference>
<feature type="compositionally biased region" description="Low complexity" evidence="7">
    <location>
        <begin position="191"/>
        <end position="201"/>
    </location>
</feature>
<dbReference type="InterPro" id="IPR011009">
    <property type="entry name" value="Kinase-like_dom_sf"/>
</dbReference>
<keyword evidence="3" id="KW-0808">Transferase</keyword>
<organism evidence="10 11">
    <name type="scientific">Nocardiopsis terrae</name>
    <dbReference type="NCBI Taxonomy" id="372655"/>
    <lineage>
        <taxon>Bacteria</taxon>
        <taxon>Bacillati</taxon>
        <taxon>Actinomycetota</taxon>
        <taxon>Actinomycetes</taxon>
        <taxon>Streptosporangiales</taxon>
        <taxon>Nocardiopsidaceae</taxon>
        <taxon>Nocardiopsis</taxon>
    </lineage>
</organism>
<dbReference type="EC" id="2.7.11.1" evidence="1"/>
<evidence type="ECO:0000256" key="2">
    <source>
        <dbReference type="ARBA" id="ARBA00022527"/>
    </source>
</evidence>
<dbReference type="InterPro" id="IPR008271">
    <property type="entry name" value="Ser/Thr_kinase_AS"/>
</dbReference>
<dbReference type="SUPFAM" id="SSF56112">
    <property type="entry name" value="Protein kinase-like (PK-like)"/>
    <property type="match status" value="1"/>
</dbReference>